<dbReference type="EMBL" id="UYJE01000507">
    <property type="protein sequence ID" value="VDH93731.1"/>
    <property type="molecule type" value="Genomic_DNA"/>
</dbReference>
<dbReference type="OrthoDB" id="6110709at2759"/>
<evidence type="ECO:0000313" key="2">
    <source>
        <dbReference type="EMBL" id="VDH93731.1"/>
    </source>
</evidence>
<comment type="caution">
    <text evidence="2">The sequence shown here is derived from an EMBL/GenBank/DDBJ whole genome shotgun (WGS) entry which is preliminary data.</text>
</comment>
<evidence type="ECO:0000313" key="3">
    <source>
        <dbReference type="Proteomes" id="UP000596742"/>
    </source>
</evidence>
<accession>A0A8B6BQW4</accession>
<gene>
    <name evidence="2" type="ORF">MGAL_10B031202</name>
</gene>
<feature type="region of interest" description="Disordered" evidence="1">
    <location>
        <begin position="370"/>
        <end position="407"/>
    </location>
</feature>
<reference evidence="2" key="1">
    <citation type="submission" date="2018-11" db="EMBL/GenBank/DDBJ databases">
        <authorList>
            <person name="Alioto T."/>
            <person name="Alioto T."/>
        </authorList>
    </citation>
    <scope>NUCLEOTIDE SEQUENCE</scope>
</reference>
<organism evidence="2 3">
    <name type="scientific">Mytilus galloprovincialis</name>
    <name type="common">Mediterranean mussel</name>
    <dbReference type="NCBI Taxonomy" id="29158"/>
    <lineage>
        <taxon>Eukaryota</taxon>
        <taxon>Metazoa</taxon>
        <taxon>Spiralia</taxon>
        <taxon>Lophotrochozoa</taxon>
        <taxon>Mollusca</taxon>
        <taxon>Bivalvia</taxon>
        <taxon>Autobranchia</taxon>
        <taxon>Pteriomorphia</taxon>
        <taxon>Mytilida</taxon>
        <taxon>Mytiloidea</taxon>
        <taxon>Mytilidae</taxon>
        <taxon>Mytilinae</taxon>
        <taxon>Mytilus</taxon>
    </lineage>
</organism>
<dbReference type="Proteomes" id="UP000596742">
    <property type="component" value="Unassembled WGS sequence"/>
</dbReference>
<sequence length="407" mass="47659">MGKSADEESTPCCGKHVQRLVRFAKRIAKSNQFMKSPKSSKTKQRKDDHLLSTVNLIANEVYLRNCMQSANKRHFMRTSNTYVNTKRYNKNIMIEGYPFVQQIFKAKRRGPIQQCSSGIFVGSFKQLFNIYPDDRFYYEDTQLPNDVSLISVERNPKYDTLLVLILQHGLTRNHKAESFDKMIRRNAKQEADSRTDVSFACSILTSRMESSAKNKREESIKELYNADTSKRINPVMNNLSLINKLKNEPCMQICKNKIEEIKIQNDISQRAKPSFKQIVARKDENRDVKGSREKIKSKVKGQTKHFIPRKPVYAITLQDKHLIESMSHDDTLRHTMHEYFNNDEKIHFSRPSVPIPSMHPLLPYKTRYLDEESDTSSDHNVETQLGTRLEEYDEEYEEKQNERVKYV</sequence>
<feature type="compositionally biased region" description="Basic and acidic residues" evidence="1">
    <location>
        <begin position="398"/>
        <end position="407"/>
    </location>
</feature>
<proteinExistence type="predicted"/>
<protein>
    <submittedName>
        <fullName evidence="2">Uncharacterized protein</fullName>
    </submittedName>
</protein>
<dbReference type="AlphaFoldDB" id="A0A8B6BQW4"/>
<keyword evidence="3" id="KW-1185">Reference proteome</keyword>
<name>A0A8B6BQW4_MYTGA</name>
<evidence type="ECO:0000256" key="1">
    <source>
        <dbReference type="SAM" id="MobiDB-lite"/>
    </source>
</evidence>